<keyword evidence="2" id="KW-1185">Reference proteome</keyword>
<evidence type="ECO:0000313" key="1">
    <source>
        <dbReference type="EMBL" id="KAJ0170914.1"/>
    </source>
</evidence>
<comment type="caution">
    <text evidence="1">The sequence shown here is derived from an EMBL/GenBank/DDBJ whole genome shotgun (WGS) entry which is preliminary data.</text>
</comment>
<accession>A0ACC1CH71</accession>
<reference evidence="1 2" key="1">
    <citation type="journal article" date="2021" name="Front. Genet.">
        <title>Chromosome-Level Genome Assembly Reveals Significant Gene Expansion in the Toll and IMD Signaling Pathways of Dendrolimus kikuchii.</title>
        <authorList>
            <person name="Zhou J."/>
            <person name="Wu P."/>
            <person name="Xiong Z."/>
            <person name="Liu N."/>
            <person name="Zhao N."/>
            <person name="Ji M."/>
            <person name="Qiu Y."/>
            <person name="Yang B."/>
        </authorList>
    </citation>
    <scope>NUCLEOTIDE SEQUENCE [LARGE SCALE GENOMIC DNA]</scope>
    <source>
        <strain evidence="1">Ann1</strain>
    </source>
</reference>
<dbReference type="EMBL" id="CM034412">
    <property type="protein sequence ID" value="KAJ0170914.1"/>
    <property type="molecule type" value="Genomic_DNA"/>
</dbReference>
<protein>
    <submittedName>
        <fullName evidence="1">Uncharacterized protein</fullName>
    </submittedName>
</protein>
<dbReference type="Proteomes" id="UP000824533">
    <property type="component" value="Linkage Group LG26"/>
</dbReference>
<name>A0ACC1CH71_9NEOP</name>
<proteinExistence type="predicted"/>
<evidence type="ECO:0000313" key="2">
    <source>
        <dbReference type="Proteomes" id="UP000824533"/>
    </source>
</evidence>
<gene>
    <name evidence="1" type="ORF">K1T71_013686</name>
</gene>
<sequence length="71" mass="8184">MKNGSIFVTPGKYRKGRHKKQLDDIYIVRKEAYLRLRTEIRKRGLITKCAVNAVLVTNSVVYYRTAAAARL</sequence>
<organism evidence="1 2">
    <name type="scientific">Dendrolimus kikuchii</name>
    <dbReference type="NCBI Taxonomy" id="765133"/>
    <lineage>
        <taxon>Eukaryota</taxon>
        <taxon>Metazoa</taxon>
        <taxon>Ecdysozoa</taxon>
        <taxon>Arthropoda</taxon>
        <taxon>Hexapoda</taxon>
        <taxon>Insecta</taxon>
        <taxon>Pterygota</taxon>
        <taxon>Neoptera</taxon>
        <taxon>Endopterygota</taxon>
        <taxon>Lepidoptera</taxon>
        <taxon>Glossata</taxon>
        <taxon>Ditrysia</taxon>
        <taxon>Bombycoidea</taxon>
        <taxon>Lasiocampidae</taxon>
        <taxon>Dendrolimus</taxon>
    </lineage>
</organism>